<feature type="region of interest" description="Disordered" evidence="1">
    <location>
        <begin position="119"/>
        <end position="182"/>
    </location>
</feature>
<name>A0AA87ZMF5_FICCA</name>
<accession>A0AA87ZMF5</accession>
<organism evidence="2 3">
    <name type="scientific">Ficus carica</name>
    <name type="common">Common fig</name>
    <dbReference type="NCBI Taxonomy" id="3494"/>
    <lineage>
        <taxon>Eukaryota</taxon>
        <taxon>Viridiplantae</taxon>
        <taxon>Streptophyta</taxon>
        <taxon>Embryophyta</taxon>
        <taxon>Tracheophyta</taxon>
        <taxon>Spermatophyta</taxon>
        <taxon>Magnoliopsida</taxon>
        <taxon>eudicotyledons</taxon>
        <taxon>Gunneridae</taxon>
        <taxon>Pentapetalae</taxon>
        <taxon>rosids</taxon>
        <taxon>fabids</taxon>
        <taxon>Rosales</taxon>
        <taxon>Moraceae</taxon>
        <taxon>Ficeae</taxon>
        <taxon>Ficus</taxon>
    </lineage>
</organism>
<reference evidence="2" key="1">
    <citation type="submission" date="2023-07" db="EMBL/GenBank/DDBJ databases">
        <title>draft genome sequence of fig (Ficus carica).</title>
        <authorList>
            <person name="Takahashi T."/>
            <person name="Nishimura K."/>
        </authorList>
    </citation>
    <scope>NUCLEOTIDE SEQUENCE</scope>
</reference>
<gene>
    <name evidence="2" type="ORF">TIFTF001_042490</name>
</gene>
<evidence type="ECO:0000313" key="2">
    <source>
        <dbReference type="EMBL" id="GMN36677.1"/>
    </source>
</evidence>
<feature type="region of interest" description="Disordered" evidence="1">
    <location>
        <begin position="60"/>
        <end position="86"/>
    </location>
</feature>
<sequence length="182" mass="19852">MEDPMDENEVKLSNPSSLTTTSSKQNQEPPTLFSISNTPQAPSSIHFQALRNPVIKTEEVRNGVRRRSTKGKSFEKNLGGSRAQRIPGTFRHSHYCAQSTCASSGRQIHCQPRPVIPAQTAAQARAQPAASPSCSLHLRQLRPANPQPARFQPVIPTHASQAHNSSPRESRVESSANSSPDN</sequence>
<proteinExistence type="predicted"/>
<protein>
    <submittedName>
        <fullName evidence="2">Uncharacterized protein</fullName>
    </submittedName>
</protein>
<keyword evidence="3" id="KW-1185">Reference proteome</keyword>
<dbReference type="Proteomes" id="UP001187192">
    <property type="component" value="Unassembled WGS sequence"/>
</dbReference>
<feature type="compositionally biased region" description="Low complexity" evidence="1">
    <location>
        <begin position="119"/>
        <end position="135"/>
    </location>
</feature>
<dbReference type="AlphaFoldDB" id="A0AA87ZMF5"/>
<feature type="region of interest" description="Disordered" evidence="1">
    <location>
        <begin position="1"/>
        <end position="40"/>
    </location>
</feature>
<dbReference type="EMBL" id="BTGU01002330">
    <property type="protein sequence ID" value="GMN36677.1"/>
    <property type="molecule type" value="Genomic_DNA"/>
</dbReference>
<comment type="caution">
    <text evidence="2">The sequence shown here is derived from an EMBL/GenBank/DDBJ whole genome shotgun (WGS) entry which is preliminary data.</text>
</comment>
<feature type="compositionally biased region" description="Polar residues" evidence="1">
    <location>
        <begin position="173"/>
        <end position="182"/>
    </location>
</feature>
<feature type="compositionally biased region" description="Polar residues" evidence="1">
    <location>
        <begin position="24"/>
        <end position="40"/>
    </location>
</feature>
<evidence type="ECO:0000256" key="1">
    <source>
        <dbReference type="SAM" id="MobiDB-lite"/>
    </source>
</evidence>
<evidence type="ECO:0000313" key="3">
    <source>
        <dbReference type="Proteomes" id="UP001187192"/>
    </source>
</evidence>